<accession>A0A127FBU2</accession>
<dbReference type="Gene3D" id="3.40.50.720">
    <property type="entry name" value="NAD(P)-binding Rossmann-like Domain"/>
    <property type="match status" value="1"/>
</dbReference>
<organism evidence="3 4">
    <name type="scientific">Steroidobacter denitrificans</name>
    <dbReference type="NCBI Taxonomy" id="465721"/>
    <lineage>
        <taxon>Bacteria</taxon>
        <taxon>Pseudomonadati</taxon>
        <taxon>Pseudomonadota</taxon>
        <taxon>Gammaproteobacteria</taxon>
        <taxon>Steroidobacterales</taxon>
        <taxon>Steroidobacteraceae</taxon>
        <taxon>Steroidobacter</taxon>
    </lineage>
</organism>
<dbReference type="KEGG" id="sdf:ACG33_12450"/>
<comment type="similarity">
    <text evidence="1">Belongs to the short-chain dehydrogenases/reductases (SDR) family.</text>
</comment>
<gene>
    <name evidence="3" type="ORF">ACG33_12450</name>
</gene>
<dbReference type="SMART" id="SM00822">
    <property type="entry name" value="PKS_KR"/>
    <property type="match status" value="1"/>
</dbReference>
<dbReference type="PANTHER" id="PTHR42760">
    <property type="entry name" value="SHORT-CHAIN DEHYDROGENASES/REDUCTASES FAMILY MEMBER"/>
    <property type="match status" value="1"/>
</dbReference>
<evidence type="ECO:0000256" key="1">
    <source>
        <dbReference type="ARBA" id="ARBA00006484"/>
    </source>
</evidence>
<dbReference type="PRINTS" id="PR00080">
    <property type="entry name" value="SDRFAMILY"/>
</dbReference>
<dbReference type="EMBL" id="CP011971">
    <property type="protein sequence ID" value="AMN47892.1"/>
    <property type="molecule type" value="Genomic_DNA"/>
</dbReference>
<dbReference type="CDD" id="cd05233">
    <property type="entry name" value="SDR_c"/>
    <property type="match status" value="1"/>
</dbReference>
<dbReference type="Proteomes" id="UP000070250">
    <property type="component" value="Chromosome"/>
</dbReference>
<dbReference type="SUPFAM" id="SSF51735">
    <property type="entry name" value="NAD(P)-binding Rossmann-fold domains"/>
    <property type="match status" value="1"/>
</dbReference>
<evidence type="ECO:0000313" key="3">
    <source>
        <dbReference type="EMBL" id="AMN47892.1"/>
    </source>
</evidence>
<dbReference type="PROSITE" id="PS00061">
    <property type="entry name" value="ADH_SHORT"/>
    <property type="match status" value="1"/>
</dbReference>
<dbReference type="FunFam" id="3.40.50.720:FF:000084">
    <property type="entry name" value="Short-chain dehydrogenase reductase"/>
    <property type="match status" value="1"/>
</dbReference>
<dbReference type="GO" id="GO:0016616">
    <property type="term" value="F:oxidoreductase activity, acting on the CH-OH group of donors, NAD or NADP as acceptor"/>
    <property type="evidence" value="ECO:0007669"/>
    <property type="project" value="UniProtKB-ARBA"/>
</dbReference>
<dbReference type="PRINTS" id="PR00081">
    <property type="entry name" value="GDHRDH"/>
</dbReference>
<dbReference type="InterPro" id="IPR036291">
    <property type="entry name" value="NAD(P)-bd_dom_sf"/>
</dbReference>
<dbReference type="InterPro" id="IPR057326">
    <property type="entry name" value="KR_dom"/>
</dbReference>
<proteinExistence type="inferred from homology"/>
<reference evidence="3 4" key="1">
    <citation type="submission" date="2015-06" db="EMBL/GenBank/DDBJ databases">
        <title>A Comprehensive Approach to Explore the Metabolic and Phylogenetic Diversity of Bacterial Steroid Degradation in the Environment: Testosterone as an Example.</title>
        <authorList>
            <person name="Yang F.-C."/>
            <person name="Chen Y.-L."/>
            <person name="Yu C.-P."/>
            <person name="Tang S.-L."/>
            <person name="Wang P.-H."/>
            <person name="Ismail W."/>
            <person name="Wang C.-H."/>
            <person name="Yang C.-Y."/>
            <person name="Chiang Y.-R."/>
        </authorList>
    </citation>
    <scope>NUCLEOTIDE SEQUENCE [LARGE SCALE GENOMIC DNA]</scope>
    <source>
        <strain evidence="3 4">DSM 18526</strain>
    </source>
</reference>
<dbReference type="NCBIfam" id="NF005893">
    <property type="entry name" value="PRK07856.1"/>
    <property type="match status" value="1"/>
</dbReference>
<name>A0A127FBU2_STEDE</name>
<dbReference type="STRING" id="465721.ACG33_12450"/>
<sequence length="264" mass="27452">MADAVLNFSGSRILVTGGTAGIGRGIAEAFLECGATVIVCGRSDPEERPSAGANVAEFRKCDVRQADQCHGLIQDIARDHGGLDVLVNNAGGGPEVDSATCSASLIEKVIQLNLTAAFFMSQAAYAAMKDQPEGGSIINISSVSAVRSSPRTAAYGAAKAGLLNLTESLAMEWGPQRIRVNALIVGLVTTENSREHYGGEEGIKRIGAMLPLQRMGRPRDVADACLYLASPLAAYVSGAKIEIHGGGEKPVFLDLAQIARGSIG</sequence>
<keyword evidence="4" id="KW-1185">Reference proteome</keyword>
<evidence type="ECO:0000259" key="2">
    <source>
        <dbReference type="SMART" id="SM00822"/>
    </source>
</evidence>
<evidence type="ECO:0000313" key="4">
    <source>
        <dbReference type="Proteomes" id="UP000070250"/>
    </source>
</evidence>
<dbReference type="Pfam" id="PF13561">
    <property type="entry name" value="adh_short_C2"/>
    <property type="match status" value="1"/>
</dbReference>
<feature type="domain" description="Ketoreductase" evidence="2">
    <location>
        <begin position="11"/>
        <end position="146"/>
    </location>
</feature>
<dbReference type="AlphaFoldDB" id="A0A127FBU2"/>
<protein>
    <submittedName>
        <fullName evidence="3">Short-chain dehydrogenase</fullName>
    </submittedName>
</protein>
<dbReference type="InterPro" id="IPR020904">
    <property type="entry name" value="Sc_DH/Rdtase_CS"/>
</dbReference>
<dbReference type="InterPro" id="IPR002347">
    <property type="entry name" value="SDR_fam"/>
</dbReference>